<accession>A0A8C4Q9X6</accession>
<protein>
    <recommendedName>
        <fullName evidence="7">SLED domain-containing protein</fullName>
    </recommendedName>
</protein>
<dbReference type="CDD" id="cd20093">
    <property type="entry name" value="MBT_SFMBT_rpt1"/>
    <property type="match status" value="1"/>
</dbReference>
<dbReference type="Pfam" id="PF02820">
    <property type="entry name" value="MBT"/>
    <property type="match status" value="4"/>
</dbReference>
<keyword evidence="4" id="KW-0539">Nucleus</keyword>
<dbReference type="PANTHER" id="PTHR12247:SF129">
    <property type="entry name" value="SOP-2-RELATED PROTEIN 3"/>
    <property type="match status" value="1"/>
</dbReference>
<organism evidence="8 9">
    <name type="scientific">Eptatretus burgeri</name>
    <name type="common">Inshore hagfish</name>
    <dbReference type="NCBI Taxonomy" id="7764"/>
    <lineage>
        <taxon>Eukaryota</taxon>
        <taxon>Metazoa</taxon>
        <taxon>Chordata</taxon>
        <taxon>Craniata</taxon>
        <taxon>Vertebrata</taxon>
        <taxon>Cyclostomata</taxon>
        <taxon>Myxini</taxon>
        <taxon>Myxiniformes</taxon>
        <taxon>Myxinidae</taxon>
        <taxon>Eptatretinae</taxon>
        <taxon>Eptatretus</taxon>
    </lineage>
</organism>
<evidence type="ECO:0000313" key="8">
    <source>
        <dbReference type="Ensembl" id="ENSEBUP00000012256.1"/>
    </source>
</evidence>
<dbReference type="GO" id="GO:0045892">
    <property type="term" value="P:negative regulation of DNA-templated transcription"/>
    <property type="evidence" value="ECO:0007669"/>
    <property type="project" value="TreeGrafter"/>
</dbReference>
<dbReference type="Gene3D" id="3.90.1150.190">
    <property type="entry name" value="SLED domain"/>
    <property type="match status" value="1"/>
</dbReference>
<evidence type="ECO:0000256" key="3">
    <source>
        <dbReference type="ARBA" id="ARBA00022737"/>
    </source>
</evidence>
<dbReference type="PROSITE" id="PS51079">
    <property type="entry name" value="MBT"/>
    <property type="match status" value="4"/>
</dbReference>
<feature type="domain" description="SLED" evidence="7">
    <location>
        <begin position="531"/>
        <end position="645"/>
    </location>
</feature>
<feature type="compositionally biased region" description="Low complexity" evidence="6">
    <location>
        <begin position="678"/>
        <end position="687"/>
    </location>
</feature>
<feature type="repeat" description="MBT" evidence="5">
    <location>
        <begin position="270"/>
        <end position="375"/>
    </location>
</feature>
<feature type="compositionally biased region" description="Basic residues" evidence="6">
    <location>
        <begin position="690"/>
        <end position="707"/>
    </location>
</feature>
<keyword evidence="3" id="KW-0677">Repeat</keyword>
<dbReference type="GeneTree" id="ENSGT00940000157363"/>
<feature type="compositionally biased region" description="Basic and acidic residues" evidence="6">
    <location>
        <begin position="809"/>
        <end position="824"/>
    </location>
</feature>
<evidence type="ECO:0000259" key="7">
    <source>
        <dbReference type="Pfam" id="PF12140"/>
    </source>
</evidence>
<feature type="compositionally biased region" description="Polar residues" evidence="6">
    <location>
        <begin position="711"/>
        <end position="723"/>
    </location>
</feature>
<evidence type="ECO:0000256" key="1">
    <source>
        <dbReference type="ARBA" id="ARBA00004123"/>
    </source>
</evidence>
<evidence type="ECO:0000256" key="4">
    <source>
        <dbReference type="ARBA" id="ARBA00023242"/>
    </source>
</evidence>
<dbReference type="InterPro" id="IPR050548">
    <property type="entry name" value="PcG_chromatin_remod_factors"/>
</dbReference>
<dbReference type="GO" id="GO:0003682">
    <property type="term" value="F:chromatin binding"/>
    <property type="evidence" value="ECO:0007669"/>
    <property type="project" value="TreeGrafter"/>
</dbReference>
<sequence length="849" mass="94727">MVESVVEPGCVECASRPKFAGIYSTVDGMKLESMESDGSCSMEEMEFNWEEYLDETGAIAAPPTAFEHVENGLQSGFTPGMALEVLSGHEPGVYWVATVVTTCGELLLLRYAGYGQDRHADFWCHVLTSELHPVGWSAQHGLPLRPPRALQERHGDWGNFLVQTLTGARAAPARLLEGPQRGKELMHWVVPGCWLELQDAHVGLHAWPVRVEENIGGRLRLRYCGLGPAEARHDQWLFFLMPRIRPLGWGCVARCSLEPPSSVRSLKLEQHWRQALGQVYEDQPSLLPSEVFKDQPEIRSNSFGVGMKLEAVHPAFPFGISPATVTKVFNDKFFLVEMDDLRQEKTSWNFVCHVDSPGILPVHWCLHNGVHVSPPQGYSSHDFDWAEYLKNCGTEAAADYCFRQTPVNHDFQEGMKLEAVNPLSPSDICVATITHIRKQLLWLHLEGAKSPGPDCIVPVDSMDIFPVGWCDSNGFPLKKPQKSILTSQKKIAVVQPEKQLSVPLSAHDGSKSMDLTLLSSETGLGAARYTCPTIYFNHRCFSGPYLNKGRIAELPQSVGPGNCLLVLHEVLSLLINAAYKPSRVLRELQLKGQPQWGGREETIKAKYQGKSYRATVELVRNAEQVTEFCRRTCERLECCPNLFGPAMVTTECPENCSILTKTKYTHYYGKKRNRRVGRPPGSSSSSRDAARKRKKRRSCFVQKKKRVGGTTADTPSESPQNSVAGDDEDEDYDDEEEESISEGYSPSSADGCPSTPEVPTPPIPDKKRLRVPPLRLRASPPALPRPLALNRAKRKRKVRAFSSDEEEQEVQKQMEHKVEEKALVPKEAPTKVPLPLPLHHPQLPLFGAC</sequence>
<reference evidence="8" key="1">
    <citation type="submission" date="2025-05" db="UniProtKB">
        <authorList>
            <consortium name="Ensembl"/>
        </authorList>
    </citation>
    <scope>IDENTIFICATION</scope>
</reference>
<dbReference type="InterPro" id="IPR038348">
    <property type="entry name" value="SLED_sf"/>
</dbReference>
<feature type="compositionally biased region" description="Acidic residues" evidence="6">
    <location>
        <begin position="725"/>
        <end position="740"/>
    </location>
</feature>
<evidence type="ECO:0000256" key="2">
    <source>
        <dbReference type="ARBA" id="ARBA00022491"/>
    </source>
</evidence>
<dbReference type="GO" id="GO:0005634">
    <property type="term" value="C:nucleus"/>
    <property type="evidence" value="ECO:0007669"/>
    <property type="project" value="UniProtKB-SubCell"/>
</dbReference>
<feature type="region of interest" description="Disordered" evidence="6">
    <location>
        <begin position="669"/>
        <end position="840"/>
    </location>
</feature>
<dbReference type="Ensembl" id="ENSEBUT00000012781.1">
    <property type="protein sequence ID" value="ENSEBUP00000012206.1"/>
    <property type="gene ID" value="ENSEBUG00000007783.1"/>
</dbReference>
<feature type="repeat" description="MBT" evidence="5">
    <location>
        <begin position="47"/>
        <end position="147"/>
    </location>
</feature>
<dbReference type="Pfam" id="PF12140">
    <property type="entry name" value="SLED"/>
    <property type="match status" value="1"/>
</dbReference>
<proteinExistence type="predicted"/>
<name>A0A8C4Q9X6_EPTBU</name>
<dbReference type="Ensembl" id="ENSEBUT00000012905.1">
    <property type="protein sequence ID" value="ENSEBUP00000012329.1"/>
    <property type="gene ID" value="ENSEBUG00000007783.1"/>
</dbReference>
<keyword evidence="9" id="KW-1185">Reference proteome</keyword>
<feature type="repeat" description="MBT" evidence="5">
    <location>
        <begin position="383"/>
        <end position="480"/>
    </location>
</feature>
<dbReference type="AlphaFoldDB" id="A0A8C4Q9X6"/>
<feature type="repeat" description="MBT" evidence="5">
    <location>
        <begin position="155"/>
        <end position="260"/>
    </location>
</feature>
<evidence type="ECO:0000256" key="5">
    <source>
        <dbReference type="PROSITE-ProRule" id="PRU00459"/>
    </source>
</evidence>
<evidence type="ECO:0000256" key="6">
    <source>
        <dbReference type="SAM" id="MobiDB-lite"/>
    </source>
</evidence>
<dbReference type="SUPFAM" id="SSF63748">
    <property type="entry name" value="Tudor/PWWP/MBT"/>
    <property type="match status" value="4"/>
</dbReference>
<dbReference type="Gene3D" id="2.30.30.140">
    <property type="match status" value="4"/>
</dbReference>
<dbReference type="InterPro" id="IPR004092">
    <property type="entry name" value="Mbt"/>
</dbReference>
<comment type="subcellular location">
    <subcellularLocation>
        <location evidence="1">Nucleus</location>
    </subcellularLocation>
</comment>
<keyword evidence="2" id="KW-0678">Repressor</keyword>
<dbReference type="Proteomes" id="UP000694388">
    <property type="component" value="Unplaced"/>
</dbReference>
<evidence type="ECO:0000313" key="9">
    <source>
        <dbReference type="Proteomes" id="UP000694388"/>
    </source>
</evidence>
<dbReference type="GO" id="GO:0042393">
    <property type="term" value="F:histone binding"/>
    <property type="evidence" value="ECO:0007669"/>
    <property type="project" value="TreeGrafter"/>
</dbReference>
<dbReference type="InterPro" id="IPR021987">
    <property type="entry name" value="SLED"/>
</dbReference>
<feature type="compositionally biased region" description="Low complexity" evidence="6">
    <location>
        <begin position="771"/>
        <end position="790"/>
    </location>
</feature>
<dbReference type="PANTHER" id="PTHR12247">
    <property type="entry name" value="POLYCOMB GROUP PROTEIN"/>
    <property type="match status" value="1"/>
</dbReference>
<dbReference type="Ensembl" id="ENSEBUT00000012832.1">
    <property type="protein sequence ID" value="ENSEBUP00000012256.1"/>
    <property type="gene ID" value="ENSEBUG00000007783.1"/>
</dbReference>
<dbReference type="SMART" id="SM00561">
    <property type="entry name" value="MBT"/>
    <property type="match status" value="4"/>
</dbReference>